<protein>
    <submittedName>
        <fullName evidence="1">Alpha/beta-hydrolase</fullName>
    </submittedName>
</protein>
<comment type="caution">
    <text evidence="1">The sequence shown here is derived from an EMBL/GenBank/DDBJ whole genome shotgun (WGS) entry which is preliminary data.</text>
</comment>
<accession>A0ACB6Z724</accession>
<gene>
    <name evidence="1" type="ORF">BDM02DRAFT_3189953</name>
</gene>
<keyword evidence="2" id="KW-1185">Reference proteome</keyword>
<name>A0ACB6Z724_THEGA</name>
<dbReference type="EMBL" id="MU118102">
    <property type="protein sequence ID" value="KAF9645138.1"/>
    <property type="molecule type" value="Genomic_DNA"/>
</dbReference>
<evidence type="ECO:0000313" key="1">
    <source>
        <dbReference type="EMBL" id="KAF9645138.1"/>
    </source>
</evidence>
<proteinExistence type="predicted"/>
<organism evidence="1 2">
    <name type="scientific">Thelephora ganbajun</name>
    <name type="common">Ganba fungus</name>
    <dbReference type="NCBI Taxonomy" id="370292"/>
    <lineage>
        <taxon>Eukaryota</taxon>
        <taxon>Fungi</taxon>
        <taxon>Dikarya</taxon>
        <taxon>Basidiomycota</taxon>
        <taxon>Agaricomycotina</taxon>
        <taxon>Agaricomycetes</taxon>
        <taxon>Thelephorales</taxon>
        <taxon>Thelephoraceae</taxon>
        <taxon>Thelephora</taxon>
    </lineage>
</organism>
<sequence>MAKIATPDPPSDNFSHIPESRVLVFSDYVYEDGELKGSRRPVRFGRTGEIRRWFMVRFASVIGIPTVGRSTSLSSVKLAQKNGIWSLGEGFISMLAGTTHSSPAESFGGNDDSCISKIHVVYLLRWTSNCFWHGTLSRTSTSLISEVASSKHGATYSSVFSNDDESYKLMPIWIGLQPLSMHFSEDDKCLHFTAGSRARHKVSVLPVPASKPGSDKKLASPFKPTDKHTTSAIQPLPGGRLLEKLNGKSLDAGEEFYFDDLTDTIKEDWGGKPLVDLRRGWQYILDNYLRTDSDCAVATGDDYGGYATKYFFALIPRDRDKDVPSWIQRNPGYGFGLKALVCRDRVFDSQYGEYSTVEHYFFNHESSGQPWKDKTRELTRRSSPSIHVHKWSTPELTIHGSKGYHLPEADGIAAFHALKQQGVPCRLAIFPHENHWVLNHGNSLKWHHEVFRWLNQFAGNDNANRKRLD</sequence>
<evidence type="ECO:0000313" key="2">
    <source>
        <dbReference type="Proteomes" id="UP000886501"/>
    </source>
</evidence>
<dbReference type="Proteomes" id="UP000886501">
    <property type="component" value="Unassembled WGS sequence"/>
</dbReference>
<reference evidence="1" key="2">
    <citation type="journal article" date="2020" name="Nat. Commun.">
        <title>Large-scale genome sequencing of mycorrhizal fungi provides insights into the early evolution of symbiotic traits.</title>
        <authorList>
            <person name="Miyauchi S."/>
            <person name="Kiss E."/>
            <person name="Kuo A."/>
            <person name="Drula E."/>
            <person name="Kohler A."/>
            <person name="Sanchez-Garcia M."/>
            <person name="Morin E."/>
            <person name="Andreopoulos B."/>
            <person name="Barry K.W."/>
            <person name="Bonito G."/>
            <person name="Buee M."/>
            <person name="Carver A."/>
            <person name="Chen C."/>
            <person name="Cichocki N."/>
            <person name="Clum A."/>
            <person name="Culley D."/>
            <person name="Crous P.W."/>
            <person name="Fauchery L."/>
            <person name="Girlanda M."/>
            <person name="Hayes R.D."/>
            <person name="Keri Z."/>
            <person name="LaButti K."/>
            <person name="Lipzen A."/>
            <person name="Lombard V."/>
            <person name="Magnuson J."/>
            <person name="Maillard F."/>
            <person name="Murat C."/>
            <person name="Nolan M."/>
            <person name="Ohm R.A."/>
            <person name="Pangilinan J."/>
            <person name="Pereira M.F."/>
            <person name="Perotto S."/>
            <person name="Peter M."/>
            <person name="Pfister S."/>
            <person name="Riley R."/>
            <person name="Sitrit Y."/>
            <person name="Stielow J.B."/>
            <person name="Szollosi G."/>
            <person name="Zifcakova L."/>
            <person name="Stursova M."/>
            <person name="Spatafora J.W."/>
            <person name="Tedersoo L."/>
            <person name="Vaario L.M."/>
            <person name="Yamada A."/>
            <person name="Yan M."/>
            <person name="Wang P."/>
            <person name="Xu J."/>
            <person name="Bruns T."/>
            <person name="Baldrian P."/>
            <person name="Vilgalys R."/>
            <person name="Dunand C."/>
            <person name="Henrissat B."/>
            <person name="Grigoriev I.V."/>
            <person name="Hibbett D."/>
            <person name="Nagy L.G."/>
            <person name="Martin F.M."/>
        </authorList>
    </citation>
    <scope>NUCLEOTIDE SEQUENCE</scope>
    <source>
        <strain evidence="1">P2</strain>
    </source>
</reference>
<reference evidence="1" key="1">
    <citation type="submission" date="2019-10" db="EMBL/GenBank/DDBJ databases">
        <authorList>
            <consortium name="DOE Joint Genome Institute"/>
            <person name="Kuo A."/>
            <person name="Miyauchi S."/>
            <person name="Kiss E."/>
            <person name="Drula E."/>
            <person name="Kohler A."/>
            <person name="Sanchez-Garcia M."/>
            <person name="Andreopoulos B."/>
            <person name="Barry K.W."/>
            <person name="Bonito G."/>
            <person name="Buee M."/>
            <person name="Carver A."/>
            <person name="Chen C."/>
            <person name="Cichocki N."/>
            <person name="Clum A."/>
            <person name="Culley D."/>
            <person name="Crous P.W."/>
            <person name="Fauchery L."/>
            <person name="Girlanda M."/>
            <person name="Hayes R."/>
            <person name="Keri Z."/>
            <person name="Labutti K."/>
            <person name="Lipzen A."/>
            <person name="Lombard V."/>
            <person name="Magnuson J."/>
            <person name="Maillard F."/>
            <person name="Morin E."/>
            <person name="Murat C."/>
            <person name="Nolan M."/>
            <person name="Ohm R."/>
            <person name="Pangilinan J."/>
            <person name="Pereira M."/>
            <person name="Perotto S."/>
            <person name="Peter M."/>
            <person name="Riley R."/>
            <person name="Sitrit Y."/>
            <person name="Stielow B."/>
            <person name="Szollosi G."/>
            <person name="Zifcakova L."/>
            <person name="Stursova M."/>
            <person name="Spatafora J.W."/>
            <person name="Tedersoo L."/>
            <person name="Vaario L.-M."/>
            <person name="Yamada A."/>
            <person name="Yan M."/>
            <person name="Wang P."/>
            <person name="Xu J."/>
            <person name="Bruns T."/>
            <person name="Baldrian P."/>
            <person name="Vilgalys R."/>
            <person name="Henrissat B."/>
            <person name="Grigoriev I.V."/>
            <person name="Hibbett D."/>
            <person name="Nagy L.G."/>
            <person name="Martin F.M."/>
        </authorList>
    </citation>
    <scope>NUCLEOTIDE SEQUENCE</scope>
    <source>
        <strain evidence="1">P2</strain>
    </source>
</reference>